<gene>
    <name evidence="1" type="ORF">PGT21_030413</name>
    <name evidence="2" type="ORF">PGTUg99_023719</name>
</gene>
<dbReference type="EMBL" id="VSWC01000118">
    <property type="protein sequence ID" value="KAA1084536.1"/>
    <property type="molecule type" value="Genomic_DNA"/>
</dbReference>
<comment type="caution">
    <text evidence="2">The sequence shown here is derived from an EMBL/GenBank/DDBJ whole genome shotgun (WGS) entry which is preliminary data.</text>
</comment>
<evidence type="ECO:0000313" key="4">
    <source>
        <dbReference type="Proteomes" id="UP000325313"/>
    </source>
</evidence>
<evidence type="ECO:0000313" key="1">
    <source>
        <dbReference type="EMBL" id="KAA1084536.1"/>
    </source>
</evidence>
<accession>A0A5B0PDU6</accession>
<proteinExistence type="predicted"/>
<dbReference type="Proteomes" id="UP000325313">
    <property type="component" value="Unassembled WGS sequence"/>
</dbReference>
<dbReference type="EMBL" id="VDEP01000342">
    <property type="protein sequence ID" value="KAA1099233.1"/>
    <property type="molecule type" value="Genomic_DNA"/>
</dbReference>
<protein>
    <submittedName>
        <fullName evidence="2">Uncharacterized protein</fullName>
    </submittedName>
</protein>
<sequence>MPWKPVSSPITARVHNASCVVTMGSHQALLVKRHSETFLNHTPFLGLYAPFSFSHIL</sequence>
<organism evidence="2 4">
    <name type="scientific">Puccinia graminis f. sp. tritici</name>
    <dbReference type="NCBI Taxonomy" id="56615"/>
    <lineage>
        <taxon>Eukaryota</taxon>
        <taxon>Fungi</taxon>
        <taxon>Dikarya</taxon>
        <taxon>Basidiomycota</taxon>
        <taxon>Pucciniomycotina</taxon>
        <taxon>Pucciniomycetes</taxon>
        <taxon>Pucciniales</taxon>
        <taxon>Pucciniaceae</taxon>
        <taxon>Puccinia</taxon>
    </lineage>
</organism>
<dbReference type="Proteomes" id="UP000324748">
    <property type="component" value="Unassembled WGS sequence"/>
</dbReference>
<dbReference type="AlphaFoldDB" id="A0A5B0PDU6"/>
<reference evidence="3 4" key="1">
    <citation type="submission" date="2019-05" db="EMBL/GenBank/DDBJ databases">
        <title>Emergence of the Ug99 lineage of the wheat stem rust pathogen through somatic hybridization.</title>
        <authorList>
            <person name="Li F."/>
            <person name="Upadhyaya N.M."/>
            <person name="Sperschneider J."/>
            <person name="Matny O."/>
            <person name="Nguyen-Phuc H."/>
            <person name="Mago R."/>
            <person name="Raley C."/>
            <person name="Miller M.E."/>
            <person name="Silverstein K.A.T."/>
            <person name="Henningsen E."/>
            <person name="Hirsch C.D."/>
            <person name="Visser B."/>
            <person name="Pretorius Z.A."/>
            <person name="Steffenson B.J."/>
            <person name="Schwessinger B."/>
            <person name="Dodds P.N."/>
            <person name="Figueroa M."/>
        </authorList>
    </citation>
    <scope>NUCLEOTIDE SEQUENCE [LARGE SCALE GENOMIC DNA]</scope>
    <source>
        <strain evidence="1">21-0</strain>
        <strain evidence="2 4">Ug99</strain>
    </source>
</reference>
<name>A0A5B0PDU6_PUCGR</name>
<keyword evidence="3" id="KW-1185">Reference proteome</keyword>
<evidence type="ECO:0000313" key="2">
    <source>
        <dbReference type="EMBL" id="KAA1099233.1"/>
    </source>
</evidence>
<evidence type="ECO:0000313" key="3">
    <source>
        <dbReference type="Proteomes" id="UP000324748"/>
    </source>
</evidence>